<dbReference type="GO" id="GO:0015940">
    <property type="term" value="P:pantothenate biosynthetic process"/>
    <property type="evidence" value="ECO:0007669"/>
    <property type="project" value="UniProtKB-UniPathway"/>
</dbReference>
<comment type="caution">
    <text evidence="7">The sequence shown here is derived from an EMBL/GenBank/DDBJ whole genome shotgun (WGS) entry which is preliminary data.</text>
</comment>
<dbReference type="InterPro" id="IPR008927">
    <property type="entry name" value="6-PGluconate_DH-like_C_sf"/>
</dbReference>
<feature type="domain" description="Ketopantoate reductase N-terminal" evidence="5">
    <location>
        <begin position="3"/>
        <end position="149"/>
    </location>
</feature>
<keyword evidence="2 4" id="KW-0521">NADP</keyword>
<name>E7RI66_9BACL</name>
<evidence type="ECO:0000313" key="7">
    <source>
        <dbReference type="EMBL" id="EGA89305.1"/>
    </source>
</evidence>
<dbReference type="InterPro" id="IPR051402">
    <property type="entry name" value="KPR-Related"/>
</dbReference>
<proteinExistence type="inferred from homology"/>
<dbReference type="FunFam" id="1.10.1040.10:FF:000017">
    <property type="entry name" value="2-dehydropantoate 2-reductase"/>
    <property type="match status" value="1"/>
</dbReference>
<dbReference type="eggNOG" id="COG1893">
    <property type="taxonomic scope" value="Bacteria"/>
</dbReference>
<evidence type="ECO:0000256" key="2">
    <source>
        <dbReference type="ARBA" id="ARBA00022857"/>
    </source>
</evidence>
<dbReference type="InterPro" id="IPR036291">
    <property type="entry name" value="NAD(P)-bd_dom_sf"/>
</dbReference>
<comment type="pathway">
    <text evidence="4">Cofactor biosynthesis; (R)-pantothenate biosynthesis; (R)-pantoate from 3-methyl-2-oxobutanoate: step 2/2.</text>
</comment>
<feature type="domain" description="Ketopantoate reductase C-terminal" evidence="6">
    <location>
        <begin position="177"/>
        <end position="301"/>
    </location>
</feature>
<dbReference type="EC" id="1.1.1.169" evidence="4"/>
<dbReference type="InterPro" id="IPR003710">
    <property type="entry name" value="ApbA"/>
</dbReference>
<evidence type="ECO:0000259" key="5">
    <source>
        <dbReference type="Pfam" id="PF02558"/>
    </source>
</evidence>
<dbReference type="Pfam" id="PF08546">
    <property type="entry name" value="ApbA_C"/>
    <property type="match status" value="1"/>
</dbReference>
<sequence length="310" mass="34846">MKILVVGAGAIGGYFGGRLLEKGEDVTFLVREQRKEKLQQTGLEIRSKNGDLHVTPKLLTKDDNGHPFDVILVSTKSYHLEHAIKDIQPFVGPQTMILPLLNGIAHLELLIEAFGEERVLGGLCFVETTLSEDGAIVQTSPINQLVYGERTGEKTERIEKLERCFSGTKAEFVKSDNINQDMWHKYLFITAMSGITSMMEAPIGPIRDLESGQRTIKAFLEELVAVMEKIDAPIQQGIAEIQLKRINSMAPEMKSSMQRDMEKQQPTEFEHLQGYLLTQAKKMAVPVPILETIYTKLKLYEEKQKTSSNL</sequence>
<dbReference type="NCBIfam" id="TIGR00745">
    <property type="entry name" value="apbA_panE"/>
    <property type="match status" value="1"/>
</dbReference>
<dbReference type="Pfam" id="PF02558">
    <property type="entry name" value="ApbA"/>
    <property type="match status" value="1"/>
</dbReference>
<reference evidence="7 8" key="1">
    <citation type="journal article" date="2011" name="J. Bacteriol.">
        <title>The Draft Genome of Planococcus donghaensis MPA1U2 Reveals Nonsporulation Pathways Controlled by a Conserved Spo0A Regulon.</title>
        <authorList>
            <person name="Pearson M.D."/>
            <person name="Noller H.F."/>
        </authorList>
    </citation>
    <scope>NUCLEOTIDE SEQUENCE [LARGE SCALE GENOMIC DNA]</scope>
    <source>
        <strain evidence="7 8">MPA1U2</strain>
    </source>
</reference>
<evidence type="ECO:0000256" key="3">
    <source>
        <dbReference type="ARBA" id="ARBA00023002"/>
    </source>
</evidence>
<dbReference type="PANTHER" id="PTHR21708">
    <property type="entry name" value="PROBABLE 2-DEHYDROPANTOATE 2-REDUCTASE"/>
    <property type="match status" value="1"/>
</dbReference>
<dbReference type="GO" id="GO:0005737">
    <property type="term" value="C:cytoplasm"/>
    <property type="evidence" value="ECO:0007669"/>
    <property type="project" value="TreeGrafter"/>
</dbReference>
<dbReference type="OrthoDB" id="9793586at2"/>
<dbReference type="InterPro" id="IPR013752">
    <property type="entry name" value="KPA_reductase"/>
</dbReference>
<evidence type="ECO:0000259" key="6">
    <source>
        <dbReference type="Pfam" id="PF08546"/>
    </source>
</evidence>
<evidence type="ECO:0000256" key="1">
    <source>
        <dbReference type="ARBA" id="ARBA00007870"/>
    </source>
</evidence>
<organism evidence="7 8">
    <name type="scientific">Planococcus donghaensis MPA1U2</name>
    <dbReference type="NCBI Taxonomy" id="933115"/>
    <lineage>
        <taxon>Bacteria</taxon>
        <taxon>Bacillati</taxon>
        <taxon>Bacillota</taxon>
        <taxon>Bacilli</taxon>
        <taxon>Bacillales</taxon>
        <taxon>Caryophanaceae</taxon>
        <taxon>Planococcus</taxon>
    </lineage>
</organism>
<evidence type="ECO:0000256" key="4">
    <source>
        <dbReference type="RuleBase" id="RU362068"/>
    </source>
</evidence>
<dbReference type="UniPathway" id="UPA00028">
    <property type="reaction ID" value="UER00004"/>
</dbReference>
<dbReference type="FunFam" id="3.40.50.720:FF:000307">
    <property type="entry name" value="2-dehydropantoate 2-reductase"/>
    <property type="match status" value="1"/>
</dbReference>
<dbReference type="GO" id="GO:0008677">
    <property type="term" value="F:2-dehydropantoate 2-reductase activity"/>
    <property type="evidence" value="ECO:0007669"/>
    <property type="project" value="UniProtKB-EC"/>
</dbReference>
<accession>E7RI66</accession>
<comment type="function">
    <text evidence="4">Catalyzes the NADPH-dependent reduction of ketopantoate into pantoic acid.</text>
</comment>
<dbReference type="SUPFAM" id="SSF48179">
    <property type="entry name" value="6-phosphogluconate dehydrogenase C-terminal domain-like"/>
    <property type="match status" value="1"/>
</dbReference>
<dbReference type="RefSeq" id="WP_008431254.1">
    <property type="nucleotide sequence ID" value="NZ_AEPB01000035.1"/>
</dbReference>
<keyword evidence="4" id="KW-0566">Pantothenate biosynthesis</keyword>
<comment type="catalytic activity">
    <reaction evidence="4">
        <text>(R)-pantoate + NADP(+) = 2-dehydropantoate + NADPH + H(+)</text>
        <dbReference type="Rhea" id="RHEA:16233"/>
        <dbReference type="ChEBI" id="CHEBI:11561"/>
        <dbReference type="ChEBI" id="CHEBI:15378"/>
        <dbReference type="ChEBI" id="CHEBI:15980"/>
        <dbReference type="ChEBI" id="CHEBI:57783"/>
        <dbReference type="ChEBI" id="CHEBI:58349"/>
        <dbReference type="EC" id="1.1.1.169"/>
    </reaction>
</comment>
<dbReference type="AlphaFoldDB" id="E7RI66"/>
<dbReference type="EMBL" id="AEPB01000035">
    <property type="protein sequence ID" value="EGA89305.1"/>
    <property type="molecule type" value="Genomic_DNA"/>
</dbReference>
<evidence type="ECO:0000313" key="8">
    <source>
        <dbReference type="Proteomes" id="UP000003052"/>
    </source>
</evidence>
<dbReference type="InterPro" id="IPR013328">
    <property type="entry name" value="6PGD_dom2"/>
</dbReference>
<dbReference type="Gene3D" id="1.10.1040.10">
    <property type="entry name" value="N-(1-d-carboxylethyl)-l-norvaline Dehydrogenase, domain 2"/>
    <property type="match status" value="1"/>
</dbReference>
<keyword evidence="3 4" id="KW-0560">Oxidoreductase</keyword>
<dbReference type="SUPFAM" id="SSF51735">
    <property type="entry name" value="NAD(P)-binding Rossmann-fold domains"/>
    <property type="match status" value="1"/>
</dbReference>
<comment type="similarity">
    <text evidence="1 4">Belongs to the ketopantoate reductase family.</text>
</comment>
<gene>
    <name evidence="7" type="ORF">GPDM_10870</name>
</gene>
<dbReference type="Proteomes" id="UP000003052">
    <property type="component" value="Unassembled WGS sequence"/>
</dbReference>
<dbReference type="Gene3D" id="3.40.50.720">
    <property type="entry name" value="NAD(P)-binding Rossmann-like Domain"/>
    <property type="match status" value="1"/>
</dbReference>
<dbReference type="InterPro" id="IPR013332">
    <property type="entry name" value="KPR_N"/>
</dbReference>
<protein>
    <recommendedName>
        <fullName evidence="4">2-dehydropantoate 2-reductase</fullName>
        <ecNumber evidence="4">1.1.1.169</ecNumber>
    </recommendedName>
    <alternativeName>
        <fullName evidence="4">Ketopantoate reductase</fullName>
    </alternativeName>
</protein>
<dbReference type="PANTHER" id="PTHR21708:SF26">
    <property type="entry name" value="2-DEHYDROPANTOATE 2-REDUCTASE"/>
    <property type="match status" value="1"/>
</dbReference>